<keyword evidence="2" id="KW-1185">Reference proteome</keyword>
<dbReference type="RefSeq" id="XP_019038318.1">
    <property type="nucleotide sequence ID" value="XM_019183579.1"/>
</dbReference>
<protein>
    <submittedName>
        <fullName evidence="1">Uncharacterized protein</fullName>
    </submittedName>
</protein>
<organism evidence="1 2">
    <name type="scientific">Wickerhamomyces anomalus (strain ATCC 58044 / CBS 1984 / NCYC 433 / NRRL Y-366-8)</name>
    <name type="common">Yeast</name>
    <name type="synonym">Hansenula anomala</name>
    <dbReference type="NCBI Taxonomy" id="683960"/>
    <lineage>
        <taxon>Eukaryota</taxon>
        <taxon>Fungi</taxon>
        <taxon>Dikarya</taxon>
        <taxon>Ascomycota</taxon>
        <taxon>Saccharomycotina</taxon>
        <taxon>Saccharomycetes</taxon>
        <taxon>Phaffomycetales</taxon>
        <taxon>Wickerhamomycetaceae</taxon>
        <taxon>Wickerhamomyces</taxon>
    </lineage>
</organism>
<dbReference type="GeneID" id="30200825"/>
<sequence>MPSLPSFKINYSVSLNGELLETSSFITEYLMKSMESSKFWNQLHFKLETNYSKSVNHSYICQIHDELINQSILTKFGNENFINLEYITIELEFYTSDLKLDTMIELINYFHYSLLFTALEFEMPFVFNYYSRKCFGDNFKYLVSISNSLTKTNPNKLIQSLLNLIHNYPQSSAKYLYELSTHSYKRNYQSQKFKKLKGEIDHTLTLFNDSSIDLKQISQLTNGCPSLS</sequence>
<proteinExistence type="predicted"/>
<reference evidence="1 2" key="1">
    <citation type="journal article" date="2016" name="Proc. Natl. Acad. Sci. U.S.A.">
        <title>Comparative genomics of biotechnologically important yeasts.</title>
        <authorList>
            <person name="Riley R."/>
            <person name="Haridas S."/>
            <person name="Wolfe K.H."/>
            <person name="Lopes M.R."/>
            <person name="Hittinger C.T."/>
            <person name="Goeker M."/>
            <person name="Salamov A.A."/>
            <person name="Wisecaver J.H."/>
            <person name="Long T.M."/>
            <person name="Calvey C.H."/>
            <person name="Aerts A.L."/>
            <person name="Barry K.W."/>
            <person name="Choi C."/>
            <person name="Clum A."/>
            <person name="Coughlan A.Y."/>
            <person name="Deshpande S."/>
            <person name="Douglass A.P."/>
            <person name="Hanson S.J."/>
            <person name="Klenk H.-P."/>
            <person name="LaButti K.M."/>
            <person name="Lapidus A."/>
            <person name="Lindquist E.A."/>
            <person name="Lipzen A.M."/>
            <person name="Meier-Kolthoff J.P."/>
            <person name="Ohm R.A."/>
            <person name="Otillar R.P."/>
            <person name="Pangilinan J.L."/>
            <person name="Peng Y."/>
            <person name="Rokas A."/>
            <person name="Rosa C.A."/>
            <person name="Scheuner C."/>
            <person name="Sibirny A.A."/>
            <person name="Slot J.C."/>
            <person name="Stielow J.B."/>
            <person name="Sun H."/>
            <person name="Kurtzman C.P."/>
            <person name="Blackwell M."/>
            <person name="Grigoriev I.V."/>
            <person name="Jeffries T.W."/>
        </authorList>
    </citation>
    <scope>NUCLEOTIDE SEQUENCE [LARGE SCALE GENOMIC DNA]</scope>
    <source>
        <strain evidence="2">ATCC 58044 / CBS 1984 / NCYC 433 / NRRL Y-366-8</strain>
    </source>
</reference>
<dbReference type="InterPro" id="IPR048920">
    <property type="entry name" value="REC102"/>
</dbReference>
<accession>A0A1E3P0Y8</accession>
<evidence type="ECO:0000313" key="1">
    <source>
        <dbReference type="EMBL" id="ODQ59111.1"/>
    </source>
</evidence>
<evidence type="ECO:0000313" key="2">
    <source>
        <dbReference type="Proteomes" id="UP000094112"/>
    </source>
</evidence>
<dbReference type="AlphaFoldDB" id="A0A1E3P0Y8"/>
<dbReference type="Pfam" id="PF21736">
    <property type="entry name" value="REC102"/>
    <property type="match status" value="1"/>
</dbReference>
<gene>
    <name evidence="1" type="ORF">WICANDRAFT_63610</name>
</gene>
<name>A0A1E3P0Y8_WICAA</name>
<dbReference type="EMBL" id="KV454211">
    <property type="protein sequence ID" value="ODQ59111.1"/>
    <property type="molecule type" value="Genomic_DNA"/>
</dbReference>
<dbReference type="OrthoDB" id="4060534at2759"/>
<dbReference type="Proteomes" id="UP000094112">
    <property type="component" value="Unassembled WGS sequence"/>
</dbReference>